<proteinExistence type="predicted"/>
<dbReference type="EMBL" id="BEDT01000002">
    <property type="protein sequence ID" value="GAX47407.1"/>
    <property type="molecule type" value="Genomic_DNA"/>
</dbReference>
<protein>
    <submittedName>
        <fullName evidence="1">Uncharacterized protein</fullName>
    </submittedName>
</protein>
<comment type="caution">
    <text evidence="1">The sequence shown here is derived from an EMBL/GenBank/DDBJ whole genome shotgun (WGS) entry which is preliminary data.</text>
</comment>
<evidence type="ECO:0000313" key="2">
    <source>
        <dbReference type="Proteomes" id="UP000218689"/>
    </source>
</evidence>
<dbReference type="AlphaFoldDB" id="A0A224WZC9"/>
<gene>
    <name evidence="1" type="ORF">RsY01_1007</name>
</gene>
<accession>A0A224WZC9</accession>
<name>A0A224WZC9_9LACT</name>
<evidence type="ECO:0000313" key="1">
    <source>
        <dbReference type="EMBL" id="GAX47407.1"/>
    </source>
</evidence>
<dbReference type="Proteomes" id="UP000218689">
    <property type="component" value="Unassembled WGS sequence"/>
</dbReference>
<sequence length="31" mass="3389">MMKKSKIILFVASLILGVTSFTNFGQRASAE</sequence>
<organism evidence="1 2">
    <name type="scientific">Pseudolactococcus reticulitermitis</name>
    <dbReference type="NCBI Taxonomy" id="2025039"/>
    <lineage>
        <taxon>Bacteria</taxon>
        <taxon>Bacillati</taxon>
        <taxon>Bacillota</taxon>
        <taxon>Bacilli</taxon>
        <taxon>Lactobacillales</taxon>
        <taxon>Streptococcaceae</taxon>
        <taxon>Pseudolactococcus</taxon>
    </lineage>
</organism>
<reference evidence="2" key="1">
    <citation type="submission" date="2017-08" db="EMBL/GenBank/DDBJ databases">
        <title>Draft genome sequence of Lactococcus sp. strain Rs-Y01, isolated from the gut of the lower termite Reticulitermes speratus.</title>
        <authorList>
            <person name="Ohkuma M."/>
            <person name="Yuki M."/>
        </authorList>
    </citation>
    <scope>NUCLEOTIDE SEQUENCE [LARGE SCALE GENOMIC DNA]</scope>
    <source>
        <strain evidence="2">Rs-Y01</strain>
    </source>
</reference>
<keyword evidence="2" id="KW-1185">Reference proteome</keyword>